<organism evidence="11 12">
    <name type="scientific">Sphingopyxis bauzanensis</name>
    <dbReference type="NCBI Taxonomy" id="651663"/>
    <lineage>
        <taxon>Bacteria</taxon>
        <taxon>Pseudomonadati</taxon>
        <taxon>Pseudomonadota</taxon>
        <taxon>Alphaproteobacteria</taxon>
        <taxon>Sphingomonadales</taxon>
        <taxon>Sphingomonadaceae</taxon>
        <taxon>Sphingopyxis</taxon>
    </lineage>
</organism>
<feature type="transmembrane region" description="Helical" evidence="10">
    <location>
        <begin position="403"/>
        <end position="426"/>
    </location>
</feature>
<keyword evidence="3" id="KW-0050">Antiport</keyword>
<dbReference type="InterPro" id="IPR050222">
    <property type="entry name" value="MATE_MdtK"/>
</dbReference>
<dbReference type="PANTHER" id="PTHR43298">
    <property type="entry name" value="MULTIDRUG RESISTANCE PROTEIN NORM-RELATED"/>
    <property type="match status" value="1"/>
</dbReference>
<proteinExistence type="predicted"/>
<accession>A0A246K2I2</accession>
<feature type="transmembrane region" description="Helical" evidence="10">
    <location>
        <begin position="20"/>
        <end position="41"/>
    </location>
</feature>
<feature type="transmembrane region" description="Helical" evidence="10">
    <location>
        <begin position="258"/>
        <end position="279"/>
    </location>
</feature>
<dbReference type="PANTHER" id="PTHR43298:SF2">
    <property type="entry name" value="FMN_FAD EXPORTER YEEO-RELATED"/>
    <property type="match status" value="1"/>
</dbReference>
<gene>
    <name evidence="11" type="ORF">CDQ92_05785</name>
</gene>
<dbReference type="EMBL" id="NISK01000001">
    <property type="protein sequence ID" value="OWQ99608.1"/>
    <property type="molecule type" value="Genomic_DNA"/>
</dbReference>
<evidence type="ECO:0000256" key="7">
    <source>
        <dbReference type="ARBA" id="ARBA00023065"/>
    </source>
</evidence>
<dbReference type="Pfam" id="PF01554">
    <property type="entry name" value="MatE"/>
    <property type="match status" value="2"/>
</dbReference>
<dbReference type="AlphaFoldDB" id="A0A246K2I2"/>
<evidence type="ECO:0000256" key="10">
    <source>
        <dbReference type="SAM" id="Phobius"/>
    </source>
</evidence>
<evidence type="ECO:0000256" key="1">
    <source>
        <dbReference type="ARBA" id="ARBA00004429"/>
    </source>
</evidence>
<dbReference type="Proteomes" id="UP000197361">
    <property type="component" value="Unassembled WGS sequence"/>
</dbReference>
<evidence type="ECO:0000256" key="5">
    <source>
        <dbReference type="ARBA" id="ARBA00022692"/>
    </source>
</evidence>
<keyword evidence="6 10" id="KW-1133">Transmembrane helix</keyword>
<feature type="transmembrane region" description="Helical" evidence="10">
    <location>
        <begin position="371"/>
        <end position="391"/>
    </location>
</feature>
<dbReference type="GO" id="GO:0005886">
    <property type="term" value="C:plasma membrane"/>
    <property type="evidence" value="ECO:0007669"/>
    <property type="project" value="UniProtKB-SubCell"/>
</dbReference>
<dbReference type="CDD" id="cd13131">
    <property type="entry name" value="MATE_NorM_like"/>
    <property type="match status" value="1"/>
</dbReference>
<dbReference type="GO" id="GO:0015297">
    <property type="term" value="F:antiporter activity"/>
    <property type="evidence" value="ECO:0007669"/>
    <property type="project" value="UniProtKB-KW"/>
</dbReference>
<dbReference type="InterPro" id="IPR002528">
    <property type="entry name" value="MATE_fam"/>
</dbReference>
<keyword evidence="2" id="KW-0813">Transport</keyword>
<dbReference type="PIRSF" id="PIRSF006603">
    <property type="entry name" value="DinF"/>
    <property type="match status" value="1"/>
</dbReference>
<evidence type="ECO:0000256" key="9">
    <source>
        <dbReference type="ARBA" id="ARBA00031636"/>
    </source>
</evidence>
<evidence type="ECO:0000256" key="6">
    <source>
        <dbReference type="ARBA" id="ARBA00022989"/>
    </source>
</evidence>
<feature type="transmembrane region" description="Helical" evidence="10">
    <location>
        <begin position="285"/>
        <end position="308"/>
    </location>
</feature>
<dbReference type="NCBIfam" id="TIGR00797">
    <property type="entry name" value="matE"/>
    <property type="match status" value="1"/>
</dbReference>
<keyword evidence="4" id="KW-1003">Cell membrane</keyword>
<protein>
    <recommendedName>
        <fullName evidence="9">Multidrug-efflux transporter</fullName>
    </recommendedName>
</protein>
<keyword evidence="5 10" id="KW-0812">Transmembrane</keyword>
<feature type="transmembrane region" description="Helical" evidence="10">
    <location>
        <begin position="106"/>
        <end position="131"/>
    </location>
</feature>
<comment type="caution">
    <text evidence="11">The sequence shown here is derived from an EMBL/GenBank/DDBJ whole genome shotgun (WGS) entry which is preliminary data.</text>
</comment>
<keyword evidence="7" id="KW-0406">Ion transport</keyword>
<reference evidence="11 12" key="1">
    <citation type="journal article" date="2010" name="Int. J. Syst. Evol. Microbiol.">
        <title>Sphingopyxis bauzanensis sp. nov., a psychrophilic bacterium isolated from soil.</title>
        <authorList>
            <person name="Zhang D.C."/>
            <person name="Liu H.C."/>
            <person name="Xin Y.H."/>
            <person name="Zhou Y.G."/>
            <person name="Schinner F."/>
            <person name="Margesin R."/>
        </authorList>
    </citation>
    <scope>NUCLEOTIDE SEQUENCE [LARGE SCALE GENOMIC DNA]</scope>
    <source>
        <strain evidence="11 12">DSM 22271</strain>
    </source>
</reference>
<feature type="transmembrane region" description="Helical" evidence="10">
    <location>
        <begin position="432"/>
        <end position="451"/>
    </location>
</feature>
<feature type="transmembrane region" description="Helical" evidence="10">
    <location>
        <begin position="329"/>
        <end position="351"/>
    </location>
</feature>
<evidence type="ECO:0000313" key="11">
    <source>
        <dbReference type="EMBL" id="OWQ99608.1"/>
    </source>
</evidence>
<feature type="transmembrane region" description="Helical" evidence="10">
    <location>
        <begin position="172"/>
        <end position="194"/>
    </location>
</feature>
<name>A0A246K2I2_9SPHN</name>
<keyword evidence="12" id="KW-1185">Reference proteome</keyword>
<keyword evidence="8 10" id="KW-0472">Membrane</keyword>
<evidence type="ECO:0000313" key="12">
    <source>
        <dbReference type="Proteomes" id="UP000197361"/>
    </source>
</evidence>
<evidence type="ECO:0000256" key="8">
    <source>
        <dbReference type="ARBA" id="ARBA00023136"/>
    </source>
</evidence>
<feature type="transmembrane region" description="Helical" evidence="10">
    <location>
        <begin position="200"/>
        <end position="226"/>
    </location>
</feature>
<dbReference type="InterPro" id="IPR048279">
    <property type="entry name" value="MdtK-like"/>
</dbReference>
<feature type="transmembrane region" description="Helical" evidence="10">
    <location>
        <begin position="61"/>
        <end position="85"/>
    </location>
</feature>
<dbReference type="OrthoDB" id="9780160at2"/>
<evidence type="ECO:0000256" key="2">
    <source>
        <dbReference type="ARBA" id="ARBA00022448"/>
    </source>
</evidence>
<comment type="subcellular location">
    <subcellularLocation>
        <location evidence="1">Cell inner membrane</location>
        <topology evidence="1">Multi-pass membrane protein</topology>
    </subcellularLocation>
</comment>
<feature type="transmembrane region" description="Helical" evidence="10">
    <location>
        <begin position="143"/>
        <end position="160"/>
    </location>
</feature>
<evidence type="ECO:0000256" key="4">
    <source>
        <dbReference type="ARBA" id="ARBA00022475"/>
    </source>
</evidence>
<sequence length="467" mass="50647">MLQLAMPLTSEKPQGYRAEFRATLALAWPLILTNLTMSLIGATDVLMVGWLGPTELAASSLGFNLSMLLAIFGMGLVTGASPLMASEIGRFRHSVRDIRRTFRQTLWLVAMLSVPLLIILWNTGAILTLLGQDARLSALAQDYIRAYMWSIPLFLTTLAFRNFLAALERPRWSLIVGVVGVLGNILFNYSLIFGKFGMPALGVVGAGVGSVLTNLVMVALMIVVVCRDRQFRRYHLLGRWWRSDWPRFAEMTRIGTPIAISHAFEAGVFTAAVMLMGWISTAAVAAHAVALQLASLTFMVPMGLAQAATVRVGIGHGRGDAVHIRRAGWTSFVMGTGFMAVMALIMLTIPGHLAGLFIDRSDPANAEVAELAVSFLIVAALFQVADGAQVVAQGMLRGLQDTFVPMLFALLGYWFIGIGVGAWLAFEREWGGVGIWTGLAIGLGIVAVLMLTRWMQRERLGLLPSAA</sequence>
<dbReference type="GO" id="GO:0006811">
    <property type="term" value="P:monoatomic ion transport"/>
    <property type="evidence" value="ECO:0007669"/>
    <property type="project" value="UniProtKB-KW"/>
</dbReference>
<dbReference type="GO" id="GO:0042910">
    <property type="term" value="F:xenobiotic transmembrane transporter activity"/>
    <property type="evidence" value="ECO:0007669"/>
    <property type="project" value="InterPro"/>
</dbReference>
<evidence type="ECO:0000256" key="3">
    <source>
        <dbReference type="ARBA" id="ARBA00022449"/>
    </source>
</evidence>